<dbReference type="RefSeq" id="WP_371754318.1">
    <property type="nucleotide sequence ID" value="NZ_JAYJLD010000014.1"/>
</dbReference>
<feature type="domain" description="PEP-utilising enzyme mobile" evidence="18">
    <location>
        <begin position="147"/>
        <end position="218"/>
    </location>
</feature>
<keyword evidence="8 17" id="KW-0813">Transport</keyword>
<name>A0ABU5ZLN4_9BACL</name>
<evidence type="ECO:0000256" key="1">
    <source>
        <dbReference type="ARBA" id="ARBA00000683"/>
    </source>
</evidence>
<evidence type="ECO:0000313" key="22">
    <source>
        <dbReference type="Proteomes" id="UP001310386"/>
    </source>
</evidence>
<keyword evidence="11 17" id="KW-0808">Transferase</keyword>
<feature type="domain" description="Phosphotransferase system enzyme I N-terminal" evidence="20">
    <location>
        <begin position="2"/>
        <end position="120"/>
    </location>
</feature>
<dbReference type="InterPro" id="IPR000121">
    <property type="entry name" value="PEP_util_C"/>
</dbReference>
<feature type="domain" description="PEP-utilising enzyme C-terminal" evidence="19">
    <location>
        <begin position="244"/>
        <end position="532"/>
    </location>
</feature>
<comment type="similarity">
    <text evidence="5 17">Belongs to the PEP-utilizing enzyme family.</text>
</comment>
<keyword evidence="15 17" id="KW-0460">Magnesium</keyword>
<dbReference type="Proteomes" id="UP001310386">
    <property type="component" value="Unassembled WGS sequence"/>
</dbReference>
<comment type="subcellular location">
    <subcellularLocation>
        <location evidence="4 17">Cytoplasm</location>
    </subcellularLocation>
</comment>
<evidence type="ECO:0000256" key="16">
    <source>
        <dbReference type="ARBA" id="ARBA00033235"/>
    </source>
</evidence>
<dbReference type="Pfam" id="PF05524">
    <property type="entry name" value="PEP-utilisers_N"/>
    <property type="match status" value="1"/>
</dbReference>
<comment type="caution">
    <text evidence="21">The sequence shown here is derived from an EMBL/GenBank/DDBJ whole genome shotgun (WGS) entry which is preliminary data.</text>
</comment>
<dbReference type="EMBL" id="JAYJLD010000014">
    <property type="protein sequence ID" value="MEB3102201.1"/>
    <property type="molecule type" value="Genomic_DNA"/>
</dbReference>
<evidence type="ECO:0000259" key="19">
    <source>
        <dbReference type="Pfam" id="PF02896"/>
    </source>
</evidence>
<evidence type="ECO:0000256" key="14">
    <source>
        <dbReference type="ARBA" id="ARBA00022777"/>
    </source>
</evidence>
<dbReference type="Gene3D" id="1.10.274.10">
    <property type="entry name" value="PtsI, HPr-binding domain"/>
    <property type="match status" value="1"/>
</dbReference>
<dbReference type="InterPro" id="IPR050499">
    <property type="entry name" value="PEP-utilizing_PTS_enzyme"/>
</dbReference>
<evidence type="ECO:0000256" key="15">
    <source>
        <dbReference type="ARBA" id="ARBA00022842"/>
    </source>
</evidence>
<dbReference type="NCBIfam" id="TIGR01417">
    <property type="entry name" value="PTS_I_fam"/>
    <property type="match status" value="1"/>
</dbReference>
<evidence type="ECO:0000256" key="17">
    <source>
        <dbReference type="PIRNR" id="PIRNR000732"/>
    </source>
</evidence>
<dbReference type="GO" id="GO:0008965">
    <property type="term" value="F:phosphoenolpyruvate-protein phosphotransferase activity"/>
    <property type="evidence" value="ECO:0007669"/>
    <property type="project" value="UniProtKB-EC"/>
</dbReference>
<dbReference type="InterPro" id="IPR036637">
    <property type="entry name" value="Phosphohistidine_dom_sf"/>
</dbReference>
<evidence type="ECO:0000259" key="18">
    <source>
        <dbReference type="Pfam" id="PF00391"/>
    </source>
</evidence>
<dbReference type="PANTHER" id="PTHR46244:SF3">
    <property type="entry name" value="PHOSPHOENOLPYRUVATE-PROTEIN PHOSPHOTRANSFERASE"/>
    <property type="match status" value="1"/>
</dbReference>
<evidence type="ECO:0000256" key="11">
    <source>
        <dbReference type="ARBA" id="ARBA00022679"/>
    </source>
</evidence>
<comment type="catalytic activity">
    <reaction evidence="1 17">
        <text>L-histidyl-[protein] + phosphoenolpyruvate = N(pros)-phospho-L-histidyl-[protein] + pyruvate</text>
        <dbReference type="Rhea" id="RHEA:23880"/>
        <dbReference type="Rhea" id="RHEA-COMP:9745"/>
        <dbReference type="Rhea" id="RHEA-COMP:9746"/>
        <dbReference type="ChEBI" id="CHEBI:15361"/>
        <dbReference type="ChEBI" id="CHEBI:29979"/>
        <dbReference type="ChEBI" id="CHEBI:58702"/>
        <dbReference type="ChEBI" id="CHEBI:64837"/>
        <dbReference type="EC" id="2.7.3.9"/>
    </reaction>
</comment>
<dbReference type="SUPFAM" id="SSF51621">
    <property type="entry name" value="Phosphoenolpyruvate/pyruvate domain"/>
    <property type="match status" value="1"/>
</dbReference>
<dbReference type="InterPro" id="IPR015813">
    <property type="entry name" value="Pyrv/PenolPyrv_kinase-like_dom"/>
</dbReference>
<dbReference type="PROSITE" id="PS00742">
    <property type="entry name" value="PEP_ENZYMES_2"/>
    <property type="match status" value="1"/>
</dbReference>
<evidence type="ECO:0000256" key="12">
    <source>
        <dbReference type="ARBA" id="ARBA00022683"/>
    </source>
</evidence>
<keyword evidence="13 17" id="KW-0479">Metal-binding</keyword>
<evidence type="ECO:0000256" key="9">
    <source>
        <dbReference type="ARBA" id="ARBA00022490"/>
    </source>
</evidence>
<comment type="function">
    <text evidence="3 17">General (non sugar-specific) component of the phosphoenolpyruvate-dependent sugar phosphotransferase system (sugar PTS). This major carbohydrate active-transport system catalyzes the phosphorylation of incoming sugar substrates concomitantly with their translocation across the cell membrane. Enzyme I transfers the phosphoryl group from phosphoenolpyruvate (PEP) to the phosphoryl carrier protein (HPr).</text>
</comment>
<dbReference type="InterPro" id="IPR008731">
    <property type="entry name" value="PTS_EIN"/>
</dbReference>
<dbReference type="SUPFAM" id="SSF47831">
    <property type="entry name" value="Enzyme I of the PEP:sugar phosphotransferase system HPr-binding (sub)domain"/>
    <property type="match status" value="1"/>
</dbReference>
<evidence type="ECO:0000256" key="10">
    <source>
        <dbReference type="ARBA" id="ARBA00022597"/>
    </source>
</evidence>
<evidence type="ECO:0000256" key="5">
    <source>
        <dbReference type="ARBA" id="ARBA00007837"/>
    </source>
</evidence>
<dbReference type="PIRSF" id="PIRSF000732">
    <property type="entry name" value="PTS_enzyme_I"/>
    <property type="match status" value="1"/>
</dbReference>
<keyword evidence="9 17" id="KW-0963">Cytoplasm</keyword>
<dbReference type="SUPFAM" id="SSF52009">
    <property type="entry name" value="Phosphohistidine domain"/>
    <property type="match status" value="1"/>
</dbReference>
<comment type="cofactor">
    <cofactor evidence="2 17">
        <name>Mg(2+)</name>
        <dbReference type="ChEBI" id="CHEBI:18420"/>
    </cofactor>
</comment>
<dbReference type="InterPro" id="IPR024692">
    <property type="entry name" value="PTS_EI"/>
</dbReference>
<evidence type="ECO:0000256" key="4">
    <source>
        <dbReference type="ARBA" id="ARBA00004496"/>
    </source>
</evidence>
<accession>A0ABU5ZLN4</accession>
<reference evidence="21" key="1">
    <citation type="submission" date="2023-12" db="EMBL/GenBank/DDBJ databases">
        <title>Fervidustalea candida gen. nov., sp. nov., a novel member of the family Paenibacillaceae isolated from a geothermal area.</title>
        <authorList>
            <person name="Li W.-J."/>
            <person name="Jiao J.-Y."/>
            <person name="Chen Y."/>
        </authorList>
    </citation>
    <scope>NUCLEOTIDE SEQUENCE</scope>
    <source>
        <strain evidence="21">SYSU GA230002</strain>
    </source>
</reference>
<evidence type="ECO:0000313" key="21">
    <source>
        <dbReference type="EMBL" id="MEB3102201.1"/>
    </source>
</evidence>
<keyword evidence="12 17" id="KW-0598">Phosphotransferase system</keyword>
<keyword evidence="10 17" id="KW-0762">Sugar transport</keyword>
<keyword evidence="14 17" id="KW-0418">Kinase</keyword>
<gene>
    <name evidence="21" type="primary">ptsP</name>
    <name evidence="21" type="ORF">VF724_11060</name>
</gene>
<dbReference type="EC" id="2.7.3.9" evidence="6 17"/>
<proteinExistence type="inferred from homology"/>
<dbReference type="InterPro" id="IPR036618">
    <property type="entry name" value="PtsI_HPr-bd_sf"/>
</dbReference>
<sequence length="568" mass="63913">MKGIVASEGLAVGRIFRVEEAQVVKPFFTTEEHELTRLRNAALLSIDQLTQIRNHVMDHLGKEEALVFSAHIEILKDPVMMEEICQLIRKDVVAEEAVDEIIRNYVELFLSMEDEYMRLRSSDIRDVGKRMLNNLQNFGKNLFSGMEPNSIVVAHDLSPSETAQLPLDKTVGFITEIGGRTSHTSIFARNLGIPALVGVNGAMKLPNNTLMFLNAIEGEVVRILPGELDFYLTRIREHEKKNRELEDTKFLPAVTTDNHRVEVAANIGSPREAEIAVRSGAEGVGLFRTEFLFMERTGFPDEAEQFEVYSEVARSMGERPVIVRLLDIGVDKRLSYYKMPDEMNPLLGKRAMRLLLEHHEILETQLKAILRTSLTGNVKVMLPMIATVEEIRAARNIIDGIIAEMKNEGAAEELQIEIGITVEVPSVAISPDLFVDEVDFFSIGSNDLIQYTFAADRMNQDVSYLYQPCHPSILRMVKNVIDIAHDKGKWAGVCGEMAGDPVTAPLLLGMGLDEFSMSIASIPRIKYLIRHLSLKECRELVEESFRLKTHAEVDALVRNFLQQKKIAL</sequence>
<protein>
    <recommendedName>
        <fullName evidence="7 17">Phosphoenolpyruvate-protein phosphotransferase</fullName>
        <ecNumber evidence="6 17">2.7.3.9</ecNumber>
    </recommendedName>
    <alternativeName>
        <fullName evidence="16 17">Phosphotransferase system, enzyme I</fullName>
    </alternativeName>
</protein>
<dbReference type="Pfam" id="PF00391">
    <property type="entry name" value="PEP-utilizers"/>
    <property type="match status" value="1"/>
</dbReference>
<evidence type="ECO:0000256" key="13">
    <source>
        <dbReference type="ARBA" id="ARBA00022723"/>
    </source>
</evidence>
<evidence type="ECO:0000256" key="2">
    <source>
        <dbReference type="ARBA" id="ARBA00001946"/>
    </source>
</evidence>
<dbReference type="InterPro" id="IPR040442">
    <property type="entry name" value="Pyrv_kinase-like_dom_sf"/>
</dbReference>
<keyword evidence="22" id="KW-1185">Reference proteome</keyword>
<dbReference type="Pfam" id="PF02896">
    <property type="entry name" value="PEP-utilizers_C"/>
    <property type="match status" value="1"/>
</dbReference>
<evidence type="ECO:0000256" key="7">
    <source>
        <dbReference type="ARBA" id="ARBA00016544"/>
    </source>
</evidence>
<evidence type="ECO:0000256" key="6">
    <source>
        <dbReference type="ARBA" id="ARBA00012232"/>
    </source>
</evidence>
<evidence type="ECO:0000256" key="8">
    <source>
        <dbReference type="ARBA" id="ARBA00022448"/>
    </source>
</evidence>
<dbReference type="Gene3D" id="3.50.30.10">
    <property type="entry name" value="Phosphohistidine domain"/>
    <property type="match status" value="1"/>
</dbReference>
<dbReference type="PRINTS" id="PR01736">
    <property type="entry name" value="PHPHTRNFRASE"/>
</dbReference>
<dbReference type="InterPro" id="IPR006318">
    <property type="entry name" value="PTS_EI-like"/>
</dbReference>
<dbReference type="Gene3D" id="3.20.20.60">
    <property type="entry name" value="Phosphoenolpyruvate-binding domains"/>
    <property type="match status" value="1"/>
</dbReference>
<organism evidence="21 22">
    <name type="scientific">Ferviditalea candida</name>
    <dbReference type="NCBI Taxonomy" id="3108399"/>
    <lineage>
        <taxon>Bacteria</taxon>
        <taxon>Bacillati</taxon>
        <taxon>Bacillota</taxon>
        <taxon>Bacilli</taxon>
        <taxon>Bacillales</taxon>
        <taxon>Paenibacillaceae</taxon>
        <taxon>Ferviditalea</taxon>
    </lineage>
</organism>
<evidence type="ECO:0000256" key="3">
    <source>
        <dbReference type="ARBA" id="ARBA00002728"/>
    </source>
</evidence>
<dbReference type="InterPro" id="IPR023151">
    <property type="entry name" value="PEP_util_CS"/>
</dbReference>
<dbReference type="PANTHER" id="PTHR46244">
    <property type="entry name" value="PHOSPHOENOLPYRUVATE-PROTEIN PHOSPHOTRANSFERASE"/>
    <property type="match status" value="1"/>
</dbReference>
<dbReference type="InterPro" id="IPR008279">
    <property type="entry name" value="PEP-util_enz_mobile_dom"/>
</dbReference>
<evidence type="ECO:0000259" key="20">
    <source>
        <dbReference type="Pfam" id="PF05524"/>
    </source>
</evidence>